<organism evidence="2 3">
    <name type="scientific">Clostridium scindens (strain ATCC 35704 / DSM 5676 / VPI 13733 / 19)</name>
    <dbReference type="NCBI Taxonomy" id="411468"/>
    <lineage>
        <taxon>Bacteria</taxon>
        <taxon>Bacillati</taxon>
        <taxon>Bacillota</taxon>
        <taxon>Clostridia</taxon>
        <taxon>Lachnospirales</taxon>
        <taxon>Lachnospiraceae</taxon>
    </lineage>
</organism>
<dbReference type="AlphaFoldDB" id="B0NFA0"/>
<evidence type="ECO:0000313" key="2">
    <source>
        <dbReference type="EMBL" id="QBF73095.1"/>
    </source>
</evidence>
<dbReference type="EMBL" id="CP036170">
    <property type="protein sequence ID" value="QBF73095.1"/>
    <property type="molecule type" value="Genomic_DNA"/>
</dbReference>
<protein>
    <recommendedName>
        <fullName evidence="1">YcxB-like C-terminal domain-containing protein</fullName>
    </recommendedName>
</protein>
<gene>
    <name evidence="2" type="ORF">HDCHBGLK_00458</name>
</gene>
<evidence type="ECO:0000259" key="1">
    <source>
        <dbReference type="Pfam" id="PF14317"/>
    </source>
</evidence>
<dbReference type="HOGENOM" id="CLU_104971_0_0_9"/>
<dbReference type="GeneID" id="62694690"/>
<reference evidence="2 3" key="1">
    <citation type="journal article" date="2019" name="Appl. Environ. Microbiol.">
        <title>Clostridium scindens ATCC 35704: integration of nutritional requirements, the complete genome sequence, and global transcriptional responses to bile acids.</title>
        <authorList>
            <person name="Devendran S."/>
            <person name="Shrestha R."/>
            <person name="Alves J.M.P."/>
            <person name="Wolf P.G."/>
            <person name="Ly L."/>
            <person name="Hernandez A.G."/>
            <person name="Mendez-Garcia C."/>
            <person name="Inboden A."/>
            <person name="Wiley J."/>
            <person name="Paul O."/>
            <person name="Allen A."/>
            <person name="Springer E."/>
            <person name="Wright C.L."/>
            <person name="Fields C.J."/>
            <person name="Daniel S.L."/>
            <person name="Ridlon J.M."/>
        </authorList>
    </citation>
    <scope>NUCLEOTIDE SEQUENCE [LARGE SCALE GENOMIC DNA]</scope>
    <source>
        <strain evidence="2 3">ATCC 35704</strain>
    </source>
</reference>
<accession>B0NFA0</accession>
<dbReference type="OrthoDB" id="9792641at2"/>
<sequence length="171" mass="19028">MPVKVEVKLDVDSMADFMVYNIYTSGPGMVALILGVLNMGLAVSFIMKGDFLLVLMFLAFAFLILGIFPYFIRRKVAKQMQNSKKLGALVTYEFDDGGITTTTADDSGKASWSKFKRAVARKRIIILYTAEKQAIVLPIDQMGDQYTAVVDLIYANMPAPAVRIRRLDGKK</sequence>
<dbReference type="Pfam" id="PF14317">
    <property type="entry name" value="YcxB"/>
    <property type="match status" value="1"/>
</dbReference>
<feature type="domain" description="YcxB-like C-terminal" evidence="1">
    <location>
        <begin position="94"/>
        <end position="149"/>
    </location>
</feature>
<evidence type="ECO:0000313" key="3">
    <source>
        <dbReference type="Proteomes" id="UP000289664"/>
    </source>
</evidence>
<keyword evidence="3" id="KW-1185">Reference proteome</keyword>
<proteinExistence type="predicted"/>
<dbReference type="eggNOG" id="ENOG5030FSU">
    <property type="taxonomic scope" value="Bacteria"/>
</dbReference>
<dbReference type="STRING" id="411468.CLOSCI_02144"/>
<dbReference type="Proteomes" id="UP000289664">
    <property type="component" value="Chromosome"/>
</dbReference>
<dbReference type="KEGG" id="csci:HDCHBGLK_00458"/>
<name>B0NFA0_CLOS5</name>
<dbReference type="RefSeq" id="WP_004607218.1">
    <property type="nucleotide sequence ID" value="NZ_CP036170.1"/>
</dbReference>
<dbReference type="InterPro" id="IPR025588">
    <property type="entry name" value="YcxB-like_C"/>
</dbReference>